<evidence type="ECO:0000313" key="3">
    <source>
        <dbReference type="Proteomes" id="UP000320386"/>
    </source>
</evidence>
<keyword evidence="3" id="KW-1185">Reference proteome</keyword>
<protein>
    <recommendedName>
        <fullName evidence="1">BRCT domain-containing protein</fullName>
    </recommendedName>
</protein>
<sequence length="142" mass="15583">MRLSVLLVGLLCCVAGCQYTDDVAIEGNAFYLYGEMRPGTRSSIESIIDERGGTITATLTDETAMVIQGEAPPSVEPLDRTEGGDETLTQWAIDSTSAQHYDHLTTRVERMGVTVKSPRTFLHLATREEVNWTKVFTLGIAD</sequence>
<feature type="domain" description="BRCT" evidence="1">
    <location>
        <begin position="20"/>
        <end position="70"/>
    </location>
</feature>
<dbReference type="KEGG" id="mcad:Pan265_27660"/>
<dbReference type="Proteomes" id="UP000320386">
    <property type="component" value="Chromosome"/>
</dbReference>
<dbReference type="EMBL" id="CP036280">
    <property type="protein sequence ID" value="QDU72890.1"/>
    <property type="molecule type" value="Genomic_DNA"/>
</dbReference>
<dbReference type="InterPro" id="IPR001357">
    <property type="entry name" value="BRCT_dom"/>
</dbReference>
<organism evidence="2 3">
    <name type="scientific">Mucisphaera calidilacus</name>
    <dbReference type="NCBI Taxonomy" id="2527982"/>
    <lineage>
        <taxon>Bacteria</taxon>
        <taxon>Pseudomonadati</taxon>
        <taxon>Planctomycetota</taxon>
        <taxon>Phycisphaerae</taxon>
        <taxon>Phycisphaerales</taxon>
        <taxon>Phycisphaeraceae</taxon>
        <taxon>Mucisphaera</taxon>
    </lineage>
</organism>
<evidence type="ECO:0000259" key="1">
    <source>
        <dbReference type="PROSITE" id="PS50172"/>
    </source>
</evidence>
<gene>
    <name evidence="2" type="ORF">Pan265_27660</name>
</gene>
<reference evidence="2 3" key="1">
    <citation type="submission" date="2019-02" db="EMBL/GenBank/DDBJ databases">
        <title>Deep-cultivation of Planctomycetes and their phenomic and genomic characterization uncovers novel biology.</title>
        <authorList>
            <person name="Wiegand S."/>
            <person name="Jogler M."/>
            <person name="Boedeker C."/>
            <person name="Pinto D."/>
            <person name="Vollmers J."/>
            <person name="Rivas-Marin E."/>
            <person name="Kohn T."/>
            <person name="Peeters S.H."/>
            <person name="Heuer A."/>
            <person name="Rast P."/>
            <person name="Oberbeckmann S."/>
            <person name="Bunk B."/>
            <person name="Jeske O."/>
            <person name="Meyerdierks A."/>
            <person name="Storesund J.E."/>
            <person name="Kallscheuer N."/>
            <person name="Luecker S."/>
            <person name="Lage O.M."/>
            <person name="Pohl T."/>
            <person name="Merkel B.J."/>
            <person name="Hornburger P."/>
            <person name="Mueller R.-W."/>
            <person name="Bruemmer F."/>
            <person name="Labrenz M."/>
            <person name="Spormann A.M."/>
            <person name="Op den Camp H."/>
            <person name="Overmann J."/>
            <person name="Amann R."/>
            <person name="Jetten M.S.M."/>
            <person name="Mascher T."/>
            <person name="Medema M.H."/>
            <person name="Devos D.P."/>
            <person name="Kaster A.-K."/>
            <person name="Ovreas L."/>
            <person name="Rohde M."/>
            <person name="Galperin M.Y."/>
            <person name="Jogler C."/>
        </authorList>
    </citation>
    <scope>NUCLEOTIDE SEQUENCE [LARGE SCALE GENOMIC DNA]</scope>
    <source>
        <strain evidence="2 3">Pan265</strain>
    </source>
</reference>
<name>A0A518C107_9BACT</name>
<dbReference type="AlphaFoldDB" id="A0A518C107"/>
<dbReference type="RefSeq" id="WP_145447039.1">
    <property type="nucleotide sequence ID" value="NZ_CP036280.1"/>
</dbReference>
<evidence type="ECO:0000313" key="2">
    <source>
        <dbReference type="EMBL" id="QDU72890.1"/>
    </source>
</evidence>
<proteinExistence type="predicted"/>
<dbReference type="PROSITE" id="PS50172">
    <property type="entry name" value="BRCT"/>
    <property type="match status" value="1"/>
</dbReference>
<accession>A0A518C107</accession>